<dbReference type="Proteomes" id="UP001172743">
    <property type="component" value="Unassembled WGS sequence"/>
</dbReference>
<name>A0ABT8GSU0_9BACL</name>
<dbReference type="RefSeq" id="WP_301138770.1">
    <property type="nucleotide sequence ID" value="NZ_JAUHTQ010000009.1"/>
</dbReference>
<evidence type="ECO:0008006" key="3">
    <source>
        <dbReference type="Google" id="ProtNLM"/>
    </source>
</evidence>
<evidence type="ECO:0000313" key="2">
    <source>
        <dbReference type="Proteomes" id="UP001172743"/>
    </source>
</evidence>
<reference evidence="1" key="1">
    <citation type="submission" date="2023-07" db="EMBL/GenBank/DDBJ databases">
        <title>Ureibacillus sp. isolated from freshwater well.</title>
        <authorList>
            <person name="Kirdat K."/>
            <person name="Bhatt A."/>
            <person name="Teware R."/>
            <person name="Bhavsar Y."/>
            <person name="Yadav A."/>
        </authorList>
    </citation>
    <scope>NUCLEOTIDE SEQUENCE</scope>
    <source>
        <strain evidence="1">BA0131</strain>
    </source>
</reference>
<evidence type="ECO:0000313" key="1">
    <source>
        <dbReference type="EMBL" id="MDN4494477.1"/>
    </source>
</evidence>
<protein>
    <recommendedName>
        <fullName evidence="3">EAL domain-containing protein</fullName>
    </recommendedName>
</protein>
<comment type="caution">
    <text evidence="1">The sequence shown here is derived from an EMBL/GenBank/DDBJ whole genome shotgun (WGS) entry which is preliminary data.</text>
</comment>
<gene>
    <name evidence="1" type="ORF">QYB95_13070</name>
</gene>
<sequence>MELLQGYLCSAPIASRLALFRDIQLNYVLQDNQELYKIVINAMINLGLIDEANRLSDDS</sequence>
<dbReference type="EMBL" id="JAUHTQ010000009">
    <property type="protein sequence ID" value="MDN4494477.1"/>
    <property type="molecule type" value="Genomic_DNA"/>
</dbReference>
<accession>A0ABT8GSU0</accession>
<keyword evidence="2" id="KW-1185">Reference proteome</keyword>
<proteinExistence type="predicted"/>
<organism evidence="1 2">
    <name type="scientific">Ureibacillus aquaedulcis</name>
    <dbReference type="NCBI Taxonomy" id="3058421"/>
    <lineage>
        <taxon>Bacteria</taxon>
        <taxon>Bacillati</taxon>
        <taxon>Bacillota</taxon>
        <taxon>Bacilli</taxon>
        <taxon>Bacillales</taxon>
        <taxon>Caryophanaceae</taxon>
        <taxon>Ureibacillus</taxon>
    </lineage>
</organism>